<dbReference type="Proteomes" id="UP000198412">
    <property type="component" value="Unassembled WGS sequence"/>
</dbReference>
<protein>
    <recommendedName>
        <fullName evidence="5">Translocation and assembly module TamB C-terminal domain-containing protein</fullName>
    </recommendedName>
</protein>
<reference evidence="7" key="1">
    <citation type="submission" date="2017-06" db="EMBL/GenBank/DDBJ databases">
        <authorList>
            <person name="Varghese N."/>
            <person name="Submissions S."/>
        </authorList>
    </citation>
    <scope>NUCLEOTIDE SEQUENCE [LARGE SCALE GENOMIC DNA]</scope>
    <source>
        <strain evidence="7">DSM 27993</strain>
    </source>
</reference>
<keyword evidence="3" id="KW-1133">Transmembrane helix</keyword>
<dbReference type="InterPro" id="IPR007452">
    <property type="entry name" value="TamB_C"/>
</dbReference>
<evidence type="ECO:0000256" key="2">
    <source>
        <dbReference type="ARBA" id="ARBA00022692"/>
    </source>
</evidence>
<dbReference type="Pfam" id="PF04357">
    <property type="entry name" value="TamB"/>
    <property type="match status" value="1"/>
</dbReference>
<keyword evidence="7" id="KW-1185">Reference proteome</keyword>
<keyword evidence="2" id="KW-0812">Transmembrane</keyword>
<keyword evidence="4" id="KW-0472">Membrane</keyword>
<evidence type="ECO:0000313" key="7">
    <source>
        <dbReference type="Proteomes" id="UP000198412"/>
    </source>
</evidence>
<evidence type="ECO:0000256" key="4">
    <source>
        <dbReference type="ARBA" id="ARBA00023136"/>
    </source>
</evidence>
<comment type="subcellular location">
    <subcellularLocation>
        <location evidence="1">Membrane</location>
        <topology evidence="1">Single-pass membrane protein</topology>
    </subcellularLocation>
</comment>
<organism evidence="6 7">
    <name type="scientific">Lutibacter flavus</name>
    <dbReference type="NCBI Taxonomy" id="691689"/>
    <lineage>
        <taxon>Bacteria</taxon>
        <taxon>Pseudomonadati</taxon>
        <taxon>Bacteroidota</taxon>
        <taxon>Flavobacteriia</taxon>
        <taxon>Flavobacteriales</taxon>
        <taxon>Flavobacteriaceae</taxon>
        <taxon>Lutibacter</taxon>
    </lineage>
</organism>
<dbReference type="GO" id="GO:0009306">
    <property type="term" value="P:protein secretion"/>
    <property type="evidence" value="ECO:0007669"/>
    <property type="project" value="InterPro"/>
</dbReference>
<gene>
    <name evidence="6" type="ORF">SAMN04488111_2068</name>
</gene>
<feature type="domain" description="Translocation and assembly module TamB C-terminal" evidence="5">
    <location>
        <begin position="1003"/>
        <end position="1434"/>
    </location>
</feature>
<proteinExistence type="predicted"/>
<sequence length="1479" mass="167069">MLLALLLILVVTSILFAIPAVQTRLGKTATNYLQKEFDVDININKVDFSYLGDIKLKEVFIKDHHLDTLIYAKNLETSIFSYRNIIKNKLEFDQISLDDFLLNIKTYKNENDDALTVFVDKFDDGTSSDKPSSFLLTATKLKLNKGYVEIFDENNEGSTPLFFKDITGVANNFKVSGPNVNAKIRDLSFVENHQLKVESLSSDFTYTKSFMNFENTELKTNSSLILANIKFEYNRDDFSDFNNLVNISANVEQADVSLVDLKNFYKEFGTNDVLHFSTVINGKLNDFVLNDLKLRSDKNAIINGNINFKNVFNQENGFSMNGNFSNLTSDYNHLKIVLPEILGSTLPSTFNKLGRFTMSGNTYITQKLIDAKLTLKTDLGTTISELVLTNIDNIDNASYTGHIKVIDFKLGEIMQDSLVGKLSMEADINGKGFTLDNLNTSIKGKVTKHQYKNYTYQNIRLNGVVKNKHFDGEMEVNDNNIKLNFNGLADFSRDIYSFDFKTTVDYCDLNTINLFKRDSISKIKGNIDINVKGNSIDDLVGTVDFKNSLYVNQKGNYFFKDFNVTSSFTDSIRTITINSPEILTGRIIGKFKFKELGKLTQNSIGSIYSNYKPFEVTPNQNLDFRFNIYNKIVEVFYPEVILSPTTSIKGNISSNDNLFKLNIKSPKVEAYKNTINELNLQIDNKNPLFNTQLTIDEINSKYYDISKLHLVNITLSDTLYFRTEFDGGKDKTEKFDLSFYHTFNKDNQSVFGLQKSNFTFKDNQWTVNPKDNLQNKVVYDNTTKIYNVNPFLIASKNEQIEFYGTLKDTISKDLNFNFKNVKLSSITPEIDSLNFKGVINGSLNYNQFNQQVKPTANLLISNFNVNNSYQGDLKIGIEGKNSVKNYDVDISLKRNGNINFSAKGDLDFTPRKPTLDIVVDFEEFKLDAFSPLGEDVLTNIRGFAYGNVVLTGLLNNPTMTGELYLDQAGITFPYLNVDYEFDGTSVVTLNDQTFNLEDILLSDSLHKTKGRLGGAISHEYFDNWKLDLALTTKNLLVLNTEEKETSLYYGTGYIGGNATIKGPTDKLVIDVVGKTNKGTHFVIPISDVKTVQSSQLIRFVSKGEVLENTKSRKELIYDKLKGLSLNFNIEVTKDAVVEMVLDKATGSYLKASGTGNLQLELDTKDKFDMYGDFIVDDGVYNFKYGGIINKPFIVKRGGSVSWSGDPFTADINIDAIYRVSANPKSLLENITTNRKIPIDLITRFSGELFNSQREFDIEIPNSSSTVASELAFKLNNNDTNSKTIHFMALLATGSFYNESDLSVNSSGLVYGTTSDLLSNAFDNIVNRGDSKFRLKPVYTFGERNRIDNLDIKDQFGFDFGYEINDRIIINGKASVPIDSKEQTSIIGEVNIDILLNEEGTLKSSIFNRQNEIQYSEQDEEGYTQGVGISYQIDFDNGKELLEKLGLKKKKVTDSIDPIKTNDKLLKNKNLINFKNKKNE</sequence>
<evidence type="ECO:0000256" key="3">
    <source>
        <dbReference type="ARBA" id="ARBA00022989"/>
    </source>
</evidence>
<name>A0A238XTS3_9FLAO</name>
<evidence type="ECO:0000313" key="6">
    <source>
        <dbReference type="EMBL" id="SNR61744.1"/>
    </source>
</evidence>
<dbReference type="EMBL" id="FZNX01000003">
    <property type="protein sequence ID" value="SNR61744.1"/>
    <property type="molecule type" value="Genomic_DNA"/>
</dbReference>
<evidence type="ECO:0000256" key="1">
    <source>
        <dbReference type="ARBA" id="ARBA00004167"/>
    </source>
</evidence>
<accession>A0A238XTS3</accession>
<evidence type="ECO:0000259" key="5">
    <source>
        <dbReference type="Pfam" id="PF04357"/>
    </source>
</evidence>
<dbReference type="GO" id="GO:0005886">
    <property type="term" value="C:plasma membrane"/>
    <property type="evidence" value="ECO:0007669"/>
    <property type="project" value="InterPro"/>
</dbReference>